<evidence type="ECO:0000256" key="1">
    <source>
        <dbReference type="SAM" id="Phobius"/>
    </source>
</evidence>
<dbReference type="RefSeq" id="XP_029761680.1">
    <property type="nucleotide sequence ID" value="XM_029905300.1"/>
</dbReference>
<feature type="transmembrane region" description="Helical" evidence="1">
    <location>
        <begin position="43"/>
        <end position="61"/>
    </location>
</feature>
<sequence length="66" mass="7222">MAQSPRPASAIVWKIRCLDRMLISTVCVSNLWVYYNTGFSANLLISVAASCIICIMAVITVEKVVS</sequence>
<accession>A0A074XIZ3</accession>
<proteinExistence type="predicted"/>
<organism evidence="2 3">
    <name type="scientific">Aureobasidium pullulans EXF-150</name>
    <dbReference type="NCBI Taxonomy" id="1043002"/>
    <lineage>
        <taxon>Eukaryota</taxon>
        <taxon>Fungi</taxon>
        <taxon>Dikarya</taxon>
        <taxon>Ascomycota</taxon>
        <taxon>Pezizomycotina</taxon>
        <taxon>Dothideomycetes</taxon>
        <taxon>Dothideomycetidae</taxon>
        <taxon>Dothideales</taxon>
        <taxon>Saccotheciaceae</taxon>
        <taxon>Aureobasidium</taxon>
    </lineage>
</organism>
<keyword evidence="1" id="KW-0812">Transmembrane</keyword>
<name>A0A074XIZ3_AURPU</name>
<keyword evidence="1" id="KW-0472">Membrane</keyword>
<dbReference type="Proteomes" id="UP000030706">
    <property type="component" value="Unassembled WGS sequence"/>
</dbReference>
<reference evidence="2 3" key="1">
    <citation type="journal article" date="2014" name="BMC Genomics">
        <title>Genome sequencing of four Aureobasidium pullulans varieties: biotechnological potential, stress tolerance, and description of new species.</title>
        <authorList>
            <person name="Gostin Ar C."/>
            <person name="Ohm R.A."/>
            <person name="Kogej T."/>
            <person name="Sonjak S."/>
            <person name="Turk M."/>
            <person name="Zajc J."/>
            <person name="Zalar P."/>
            <person name="Grube M."/>
            <person name="Sun H."/>
            <person name="Han J."/>
            <person name="Sharma A."/>
            <person name="Chiniquy J."/>
            <person name="Ngan C.Y."/>
            <person name="Lipzen A."/>
            <person name="Barry K."/>
            <person name="Grigoriev I.V."/>
            <person name="Gunde-Cimerman N."/>
        </authorList>
    </citation>
    <scope>NUCLEOTIDE SEQUENCE [LARGE SCALE GENOMIC DNA]</scope>
    <source>
        <strain evidence="2 3">EXF-150</strain>
    </source>
</reference>
<dbReference type="GeneID" id="40747606"/>
<protein>
    <submittedName>
        <fullName evidence="2">Uncharacterized protein</fullName>
    </submittedName>
</protein>
<dbReference type="HOGENOM" id="CLU_2830783_0_0_1"/>
<keyword evidence="3" id="KW-1185">Reference proteome</keyword>
<evidence type="ECO:0000313" key="2">
    <source>
        <dbReference type="EMBL" id="KEQ85493.1"/>
    </source>
</evidence>
<keyword evidence="1" id="KW-1133">Transmembrane helix</keyword>
<dbReference type="EMBL" id="KL584980">
    <property type="protein sequence ID" value="KEQ85493.1"/>
    <property type="molecule type" value="Genomic_DNA"/>
</dbReference>
<gene>
    <name evidence="2" type="ORF">M438DRAFT_344806</name>
</gene>
<dbReference type="AlphaFoldDB" id="A0A074XIZ3"/>
<evidence type="ECO:0000313" key="3">
    <source>
        <dbReference type="Proteomes" id="UP000030706"/>
    </source>
</evidence>